<reference evidence="9 10" key="1">
    <citation type="submission" date="2016-07" db="EMBL/GenBank/DDBJ databases">
        <title>Draft genome sequence of Prauserella sp. YIM 121212, isolated from alkaline soil.</title>
        <authorList>
            <person name="Ruckert C."/>
            <person name="Albersmeier A."/>
            <person name="Jiang C.-L."/>
            <person name="Jiang Y."/>
            <person name="Kalinowski J."/>
            <person name="Schneider O."/>
            <person name="Winkler A."/>
            <person name="Zotchev S.B."/>
        </authorList>
    </citation>
    <scope>NUCLEOTIDE SEQUENCE [LARGE SCALE GENOMIC DNA]</scope>
    <source>
        <strain evidence="9 10">YIM 121212</strain>
    </source>
</reference>
<evidence type="ECO:0000256" key="1">
    <source>
        <dbReference type="ARBA" id="ARBA00004418"/>
    </source>
</evidence>
<keyword evidence="7" id="KW-0812">Transmembrane</keyword>
<gene>
    <name evidence="9" type="ORF">BA062_02495</name>
</gene>
<evidence type="ECO:0000313" key="10">
    <source>
        <dbReference type="Proteomes" id="UP000247892"/>
    </source>
</evidence>
<dbReference type="UniPathway" id="UPA00286"/>
<feature type="domain" description="AlgX/AlgJ SGNH hydrolase-like" evidence="8">
    <location>
        <begin position="135"/>
        <end position="298"/>
    </location>
</feature>
<evidence type="ECO:0000256" key="5">
    <source>
        <dbReference type="ARBA" id="ARBA00022764"/>
    </source>
</evidence>
<keyword evidence="4" id="KW-0732">Signal</keyword>
<keyword evidence="10" id="KW-1185">Reference proteome</keyword>
<organism evidence="9 10">
    <name type="scientific">Prauserella flavalba</name>
    <dbReference type="NCBI Taxonomy" id="1477506"/>
    <lineage>
        <taxon>Bacteria</taxon>
        <taxon>Bacillati</taxon>
        <taxon>Actinomycetota</taxon>
        <taxon>Actinomycetes</taxon>
        <taxon>Pseudonocardiales</taxon>
        <taxon>Pseudonocardiaceae</taxon>
        <taxon>Prauserella</taxon>
    </lineage>
</organism>
<dbReference type="GO" id="GO:0042121">
    <property type="term" value="P:alginic acid biosynthetic process"/>
    <property type="evidence" value="ECO:0007669"/>
    <property type="project" value="UniProtKB-UniPathway"/>
</dbReference>
<keyword evidence="6" id="KW-0016">Alginate biosynthesis</keyword>
<dbReference type="EMBL" id="MASU01000002">
    <property type="protein sequence ID" value="PXY37538.1"/>
    <property type="molecule type" value="Genomic_DNA"/>
</dbReference>
<evidence type="ECO:0000256" key="6">
    <source>
        <dbReference type="ARBA" id="ARBA00022841"/>
    </source>
</evidence>
<keyword evidence="3" id="KW-0808">Transferase</keyword>
<keyword evidence="5" id="KW-0574">Periplasm</keyword>
<dbReference type="Pfam" id="PF16822">
    <property type="entry name" value="ALGX"/>
    <property type="match status" value="1"/>
</dbReference>
<evidence type="ECO:0000259" key="8">
    <source>
        <dbReference type="Pfam" id="PF16822"/>
    </source>
</evidence>
<feature type="transmembrane region" description="Helical" evidence="7">
    <location>
        <begin position="30"/>
        <end position="50"/>
    </location>
</feature>
<evidence type="ECO:0000313" key="9">
    <source>
        <dbReference type="EMBL" id="PXY37538.1"/>
    </source>
</evidence>
<keyword evidence="7" id="KW-1133">Transmembrane helix</keyword>
<name>A0A318LXR2_9PSEU</name>
<keyword evidence="7" id="KW-0472">Membrane</keyword>
<evidence type="ECO:0000256" key="3">
    <source>
        <dbReference type="ARBA" id="ARBA00022679"/>
    </source>
</evidence>
<proteinExistence type="predicted"/>
<accession>A0A318LXR2</accession>
<comment type="caution">
    <text evidence="9">The sequence shown here is derived from an EMBL/GenBank/DDBJ whole genome shotgun (WGS) entry which is preliminary data.</text>
</comment>
<evidence type="ECO:0000256" key="7">
    <source>
        <dbReference type="SAM" id="Phobius"/>
    </source>
</evidence>
<evidence type="ECO:0000256" key="4">
    <source>
        <dbReference type="ARBA" id="ARBA00022729"/>
    </source>
</evidence>
<dbReference type="InterPro" id="IPR031811">
    <property type="entry name" value="ALGX/ALGJ_SGNH-like"/>
</dbReference>
<comment type="subcellular location">
    <subcellularLocation>
        <location evidence="1">Periplasm</location>
    </subcellularLocation>
</comment>
<comment type="pathway">
    <text evidence="2">Glycan biosynthesis; alginate biosynthesis.</text>
</comment>
<evidence type="ECO:0000256" key="2">
    <source>
        <dbReference type="ARBA" id="ARBA00005182"/>
    </source>
</evidence>
<dbReference type="GO" id="GO:0016740">
    <property type="term" value="F:transferase activity"/>
    <property type="evidence" value="ECO:0007669"/>
    <property type="project" value="UniProtKB-KW"/>
</dbReference>
<sequence length="423" mass="46133">MGGGLPPTPESWLPNEHNLYRPRHSPRQRTALTCAVVFFLAPALAFVLGVRPQAFENRALAEFPSIADGWGFFTGLSAWATDHLPLREAGIDAASGISTGVFRDPPDVGGGARDTVGVSPGSERQETPPDLFPEVIAGSDNWLYLGEDVKARCYPVRDVSGVVTQLNKLREAVEASGREFELVVAPDKTTVMPQHLPESYVGKECSQQRAAEFWRRVPTEAGAIDLRPALRDTERQTGEPLYDAIDSHWNFAGGLTMTYALAERITPGSTATWQVAPDGRQAWPADLPRMLGRQEQRDLTRYTLAPDGGEDRTRYLASDFKMQLQVEQRGEPVEGTIEDKVGVIADSYTQFATPFLTAAVRDLSVVHAETVAESSVDQIAELLADRDVVVVEFVERIVTGGASALLHDDAIDRLGTALAANPR</sequence>
<protein>
    <recommendedName>
        <fullName evidence="8">AlgX/AlgJ SGNH hydrolase-like domain-containing protein</fullName>
    </recommendedName>
</protein>
<dbReference type="Proteomes" id="UP000247892">
    <property type="component" value="Unassembled WGS sequence"/>
</dbReference>
<dbReference type="AlphaFoldDB" id="A0A318LXR2"/>
<dbReference type="GO" id="GO:0042597">
    <property type="term" value="C:periplasmic space"/>
    <property type="evidence" value="ECO:0007669"/>
    <property type="project" value="UniProtKB-SubCell"/>
</dbReference>